<reference evidence="2 3" key="1">
    <citation type="submission" date="2015-07" db="EMBL/GenBank/DDBJ databases">
        <title>Genome analysis of myxobacterium Chondromyces crocatus Cm c5 reveals a high potential for natural compound synthesis and the genetic basis for the loss of fruiting body formation.</title>
        <authorList>
            <person name="Zaburannyi N."/>
            <person name="Bunk B."/>
            <person name="Maier J."/>
            <person name="Overmann J."/>
            <person name="Mueller R."/>
        </authorList>
    </citation>
    <scope>NUCLEOTIDE SEQUENCE [LARGE SCALE GENOMIC DNA]</scope>
    <source>
        <strain evidence="2 3">Cm c5</strain>
    </source>
</reference>
<gene>
    <name evidence="2" type="ORF">CMC5_028440</name>
</gene>
<proteinExistence type="predicted"/>
<sequence length="215" mass="24320">MTKQLEAIVDEVVVDGYDDWLYLGWISSRVNEGLGLPDTRPGVFDEERLQNTIAVISYVVSNDLMVVGEFGRTMDDFVPWGVTGPEALTRIEKEWRALGRNPRLWEICWFENTAAGHERALRSGLINRREAQHRCPTLRLVVTLDARMSRWCARPIERGHPDGSLTSVLHEGSASCWAAAARHRPGCSWTQRNPDPQGTRPQTGAPHGFDPYQER</sequence>
<dbReference type="AlphaFoldDB" id="A0A0K1ECU8"/>
<protein>
    <submittedName>
        <fullName evidence="2">Uncharacterized protein</fullName>
    </submittedName>
</protein>
<evidence type="ECO:0000313" key="2">
    <source>
        <dbReference type="EMBL" id="AKT38696.1"/>
    </source>
</evidence>
<organism evidence="2 3">
    <name type="scientific">Chondromyces crocatus</name>
    <dbReference type="NCBI Taxonomy" id="52"/>
    <lineage>
        <taxon>Bacteria</taxon>
        <taxon>Pseudomonadati</taxon>
        <taxon>Myxococcota</taxon>
        <taxon>Polyangia</taxon>
        <taxon>Polyangiales</taxon>
        <taxon>Polyangiaceae</taxon>
        <taxon>Chondromyces</taxon>
    </lineage>
</organism>
<dbReference type="KEGG" id="ccro:CMC5_028440"/>
<dbReference type="OrthoDB" id="3078424at2"/>
<evidence type="ECO:0000256" key="1">
    <source>
        <dbReference type="SAM" id="MobiDB-lite"/>
    </source>
</evidence>
<dbReference type="Proteomes" id="UP000067626">
    <property type="component" value="Chromosome"/>
</dbReference>
<keyword evidence="3" id="KW-1185">Reference proteome</keyword>
<dbReference type="STRING" id="52.CMC5_028440"/>
<feature type="compositionally biased region" description="Polar residues" evidence="1">
    <location>
        <begin position="188"/>
        <end position="202"/>
    </location>
</feature>
<accession>A0A0K1ECU8</accession>
<dbReference type="RefSeq" id="WP_050430896.1">
    <property type="nucleotide sequence ID" value="NZ_CP012159.1"/>
</dbReference>
<name>A0A0K1ECU8_CHOCO</name>
<dbReference type="EMBL" id="CP012159">
    <property type="protein sequence ID" value="AKT38696.1"/>
    <property type="molecule type" value="Genomic_DNA"/>
</dbReference>
<feature type="region of interest" description="Disordered" evidence="1">
    <location>
        <begin position="187"/>
        <end position="215"/>
    </location>
</feature>
<evidence type="ECO:0000313" key="3">
    <source>
        <dbReference type="Proteomes" id="UP000067626"/>
    </source>
</evidence>